<gene>
    <name evidence="6" type="ORF">I0K15_00195</name>
</gene>
<accession>A0A7S9QCS2</accession>
<dbReference type="Pfam" id="PF03466">
    <property type="entry name" value="LysR_substrate"/>
    <property type="match status" value="1"/>
</dbReference>
<evidence type="ECO:0000256" key="4">
    <source>
        <dbReference type="ARBA" id="ARBA00023163"/>
    </source>
</evidence>
<comment type="similarity">
    <text evidence="1">Belongs to the LysR transcriptional regulatory family.</text>
</comment>
<dbReference type="GO" id="GO:0003677">
    <property type="term" value="F:DNA binding"/>
    <property type="evidence" value="ECO:0007669"/>
    <property type="project" value="UniProtKB-KW"/>
</dbReference>
<dbReference type="InterPro" id="IPR036388">
    <property type="entry name" value="WH-like_DNA-bd_sf"/>
</dbReference>
<sequence length="304" mass="32718">MPLSGVSSLDDLRLFFMIHEAGSISGAARRFGVSKATLSRALARLEEEVGMPLFDRLSSGLKPTQTAEMLLPAAEEATRAGSRAEDLLRRAQGTPNGELRIAASALSARQVLGPVLARMAERYPEVQTTVQITALGPDPLAEDLDVVLRLGRPPEPYLIARRILKTERALYVSRQVATRVDLDDPKAVAQIPRIQSGVPGSPFTWTLTDDGGTRIEIDSPPACIVGDPSVELEIVRSGYAMALLPKLYIEAQRDGGDLVRALPVYAGPDVEIYASFPPKRASVPAVRVFIDLLVEGASEALQGD</sequence>
<dbReference type="InterPro" id="IPR000847">
    <property type="entry name" value="LysR_HTH_N"/>
</dbReference>
<dbReference type="PRINTS" id="PR00039">
    <property type="entry name" value="HTHLYSR"/>
</dbReference>
<dbReference type="Gene3D" id="3.40.190.290">
    <property type="match status" value="1"/>
</dbReference>
<dbReference type="PROSITE" id="PS50931">
    <property type="entry name" value="HTH_LYSR"/>
    <property type="match status" value="1"/>
</dbReference>
<dbReference type="InterPro" id="IPR058163">
    <property type="entry name" value="LysR-type_TF_proteobact-type"/>
</dbReference>
<keyword evidence="7" id="KW-1185">Reference proteome</keyword>
<evidence type="ECO:0000256" key="3">
    <source>
        <dbReference type="ARBA" id="ARBA00023125"/>
    </source>
</evidence>
<organism evidence="6 7">
    <name type="scientific">Pontivivens ytuae</name>
    <dbReference type="NCBI Taxonomy" id="2789856"/>
    <lineage>
        <taxon>Bacteria</taxon>
        <taxon>Pseudomonadati</taxon>
        <taxon>Pseudomonadota</taxon>
        <taxon>Alphaproteobacteria</taxon>
        <taxon>Rhodobacterales</taxon>
        <taxon>Paracoccaceae</taxon>
        <taxon>Pontivivens</taxon>
    </lineage>
</organism>
<evidence type="ECO:0000313" key="7">
    <source>
        <dbReference type="Proteomes" id="UP000594800"/>
    </source>
</evidence>
<keyword evidence="3" id="KW-0238">DNA-binding</keyword>
<reference evidence="6 7" key="1">
    <citation type="submission" date="2020-11" db="EMBL/GenBank/DDBJ databases">
        <title>Description of Pontivivens ytuae sp. nov. isolated from deep sea sediment of Mariana Trench.</title>
        <authorList>
            <person name="Wang Z."/>
            <person name="Sun Q.-L."/>
            <person name="Xu X.-D."/>
            <person name="Tang Y.-Z."/>
            <person name="Zhang J."/>
        </authorList>
    </citation>
    <scope>NUCLEOTIDE SEQUENCE [LARGE SCALE GENOMIC DNA]</scope>
    <source>
        <strain evidence="6 7">MT2928</strain>
    </source>
</reference>
<dbReference type="Gene3D" id="1.10.10.10">
    <property type="entry name" value="Winged helix-like DNA-binding domain superfamily/Winged helix DNA-binding domain"/>
    <property type="match status" value="1"/>
</dbReference>
<dbReference type="Proteomes" id="UP000594800">
    <property type="component" value="Chromosome"/>
</dbReference>
<dbReference type="GO" id="GO:0003700">
    <property type="term" value="F:DNA-binding transcription factor activity"/>
    <property type="evidence" value="ECO:0007669"/>
    <property type="project" value="InterPro"/>
</dbReference>
<evidence type="ECO:0000313" key="6">
    <source>
        <dbReference type="EMBL" id="QPH54233.1"/>
    </source>
</evidence>
<protein>
    <submittedName>
        <fullName evidence="6">LysR family transcriptional regulator</fullName>
    </submittedName>
</protein>
<evidence type="ECO:0000259" key="5">
    <source>
        <dbReference type="PROSITE" id="PS50931"/>
    </source>
</evidence>
<dbReference type="EMBL" id="CP064942">
    <property type="protein sequence ID" value="QPH54233.1"/>
    <property type="molecule type" value="Genomic_DNA"/>
</dbReference>
<evidence type="ECO:0000256" key="2">
    <source>
        <dbReference type="ARBA" id="ARBA00023015"/>
    </source>
</evidence>
<feature type="domain" description="HTH lysR-type" evidence="5">
    <location>
        <begin position="9"/>
        <end position="64"/>
    </location>
</feature>
<dbReference type="PANTHER" id="PTHR30537">
    <property type="entry name" value="HTH-TYPE TRANSCRIPTIONAL REGULATOR"/>
    <property type="match status" value="1"/>
</dbReference>
<dbReference type="InterPro" id="IPR036390">
    <property type="entry name" value="WH_DNA-bd_sf"/>
</dbReference>
<dbReference type="InterPro" id="IPR005119">
    <property type="entry name" value="LysR_subst-bd"/>
</dbReference>
<evidence type="ECO:0000256" key="1">
    <source>
        <dbReference type="ARBA" id="ARBA00009437"/>
    </source>
</evidence>
<keyword evidence="4" id="KW-0804">Transcription</keyword>
<dbReference type="SUPFAM" id="SSF53850">
    <property type="entry name" value="Periplasmic binding protein-like II"/>
    <property type="match status" value="1"/>
</dbReference>
<dbReference type="AlphaFoldDB" id="A0A7S9QCS2"/>
<dbReference type="KEGG" id="poz:I0K15_00195"/>
<proteinExistence type="inferred from homology"/>
<keyword evidence="2" id="KW-0805">Transcription regulation</keyword>
<dbReference type="RefSeq" id="WP_196103442.1">
    <property type="nucleotide sequence ID" value="NZ_CP064942.1"/>
</dbReference>
<name>A0A7S9QCS2_9RHOB</name>
<dbReference type="SUPFAM" id="SSF46785">
    <property type="entry name" value="Winged helix' DNA-binding domain"/>
    <property type="match status" value="1"/>
</dbReference>
<dbReference type="PANTHER" id="PTHR30537:SF5">
    <property type="entry name" value="HTH-TYPE TRANSCRIPTIONAL ACTIVATOR TTDR-RELATED"/>
    <property type="match status" value="1"/>
</dbReference>
<dbReference type="Pfam" id="PF00126">
    <property type="entry name" value="HTH_1"/>
    <property type="match status" value="1"/>
</dbReference>